<feature type="compositionally biased region" description="Basic and acidic residues" evidence="2">
    <location>
        <begin position="149"/>
        <end position="168"/>
    </location>
</feature>
<evidence type="ECO:0000256" key="1">
    <source>
        <dbReference type="SAM" id="Coils"/>
    </source>
</evidence>
<evidence type="ECO:0000256" key="2">
    <source>
        <dbReference type="SAM" id="MobiDB-lite"/>
    </source>
</evidence>
<keyword evidence="1" id="KW-0175">Coiled coil</keyword>
<feature type="region of interest" description="Disordered" evidence="2">
    <location>
        <begin position="664"/>
        <end position="704"/>
    </location>
</feature>
<proteinExistence type="predicted"/>
<feature type="compositionally biased region" description="Pro residues" evidence="2">
    <location>
        <begin position="1682"/>
        <end position="1693"/>
    </location>
</feature>
<evidence type="ECO:0000313" key="4">
    <source>
        <dbReference type="EMBL" id="CEM06556.1"/>
    </source>
</evidence>
<feature type="compositionally biased region" description="Basic and acidic residues" evidence="2">
    <location>
        <begin position="421"/>
        <end position="437"/>
    </location>
</feature>
<dbReference type="PROSITE" id="PS50913">
    <property type="entry name" value="GRIP"/>
    <property type="match status" value="1"/>
</dbReference>
<feature type="compositionally biased region" description="Low complexity" evidence="2">
    <location>
        <begin position="1"/>
        <end position="18"/>
    </location>
</feature>
<protein>
    <recommendedName>
        <fullName evidence="3">GRIP domain-containing protein</fullName>
    </recommendedName>
</protein>
<dbReference type="PANTHER" id="PTHR23159">
    <property type="entry name" value="CENTROSOMAL PROTEIN 2"/>
    <property type="match status" value="1"/>
</dbReference>
<feature type="compositionally biased region" description="Basic and acidic residues" evidence="2">
    <location>
        <begin position="960"/>
        <end position="974"/>
    </location>
</feature>
<feature type="compositionally biased region" description="Low complexity" evidence="2">
    <location>
        <begin position="837"/>
        <end position="856"/>
    </location>
</feature>
<dbReference type="InterPro" id="IPR000237">
    <property type="entry name" value="GRIP_dom"/>
</dbReference>
<feature type="region of interest" description="Disordered" evidence="2">
    <location>
        <begin position="748"/>
        <end position="863"/>
    </location>
</feature>
<reference evidence="4" key="1">
    <citation type="submission" date="2014-11" db="EMBL/GenBank/DDBJ databases">
        <authorList>
            <person name="Otto D Thomas"/>
            <person name="Naeem Raeece"/>
        </authorList>
    </citation>
    <scope>NUCLEOTIDE SEQUENCE</scope>
</reference>
<feature type="region of interest" description="Disordered" evidence="2">
    <location>
        <begin position="1222"/>
        <end position="1245"/>
    </location>
</feature>
<feature type="coiled-coil region" evidence="1">
    <location>
        <begin position="1448"/>
        <end position="1555"/>
    </location>
</feature>
<dbReference type="EMBL" id="CDMZ01000096">
    <property type="protein sequence ID" value="CEM06556.1"/>
    <property type="molecule type" value="Genomic_DNA"/>
</dbReference>
<feature type="region of interest" description="Disordered" evidence="2">
    <location>
        <begin position="1609"/>
        <end position="1798"/>
    </location>
</feature>
<feature type="compositionally biased region" description="Basic and acidic residues" evidence="2">
    <location>
        <begin position="285"/>
        <end position="308"/>
    </location>
</feature>
<feature type="region of interest" description="Disordered" evidence="2">
    <location>
        <begin position="1"/>
        <end position="27"/>
    </location>
</feature>
<evidence type="ECO:0000259" key="3">
    <source>
        <dbReference type="PROSITE" id="PS50913"/>
    </source>
</evidence>
<feature type="compositionally biased region" description="Basic and acidic residues" evidence="2">
    <location>
        <begin position="1156"/>
        <end position="1168"/>
    </location>
</feature>
<feature type="compositionally biased region" description="Polar residues" evidence="2">
    <location>
        <begin position="479"/>
        <end position="489"/>
    </location>
</feature>
<sequence>MSDGAGETAAADAAAQQEKNLLAQREAQMKEWGHEKLVNFGLSALKKHRELAAQLAESKKQVAALEASLSAETEERQRLETHLQKSEAKRVSLSESLEETENKLQATAASLQNAEQERATWESHLQKSEEKRAAALTRMEGLEDFLRAEKERAERAEGEAATWKEKAGQAEASKTALEVEVQKQKADIESQTSKLLDLQRTLQEKDAQILSQTSNDSESQAALTSLQKELEAERNLRASASSDFEKERISLQSKIESLTAELSSAKDAVPPPPPESAPNPELIVLEERLEKSETKRQQLRAEVEDLREQLSQSQREQEQRQANQLPLPTAQLPEGGRASDPTLTVRSASALPLLPSAGELERAGSLPPPTQPKAGGASSLLPPRPVPSRLTSDCGASGKSVGSLDDHLESMTDLLDGGGSKGKDTERERERQRMASEFFRVKEKYETMKAEMAELRVLFSSARLQAAQLRGFKHEEPSLSGSRQNSQQLGGSAASASGDTESRGGSSQPPHAASGGGSSRGPIDRELGSLAAQLRDLQADLIHTHNRAVSAEWRLYQLEQETADSESRIQSLDELCEDLTNELDQWKTSHNQAQAANRDLTEETRTLRETLETRERERDALAARLAAEEKQLHAIREDLKSAESRLHDVLPQLASSQRELKTLQCSRDQAEAHHMEERAQAEHTQHQREAQLQEARQRETELRNTVASMTREMASLRHAVDEASCERDALRTHVQTLSEELGKFRTDLDTPVSASQSFTQGEGGPGTTLQGLGLQAGGGVPVGISAPSDTAKGSGGERERERGQLEEADSGDGWGVGLGDLDYLDEDQEDGGPTAEGTAAVPPSSSTAVAAGAADGSTGGRAKDLAEEGDAAALARSVEAQAEIAKLSAENESLRMQVASLRQDESIVREKLSEALERAAETEKRLKDAEATRNAEKSEWETSQGGVAAELSALKSQLEAAKETAQKEQARNEELQEEVQASRTEMERLATAAESSLNDDLESLREQLRRLSSERKKAEDDLASSCVTVDKLRGALEKAQKEAVDKEAAFSRERDEATRATAELKAALESAKEEAAQASALKETLEEECRQARGEARELVVALEAARSEAAENAGVLEEMEIKLAKMKELETALEAKEVQLQTAQTEAAEAAAALERMREEGARKETASGEGETEEGGVESAKEKEQIEQLRTEVQKLNGEKRAIVAKAKERSKQLLEEVEKLRGERDSLKAEVEEKSKQTDREKEIKVEEVENLEKKCTEALKNVQSLESRLSEKDGEIDRLSTQNVKFKELLQKANARMGDNKQNVQELEEKLTDREKEVDSLEKRINALIGHYMRVPEIFPAICVSLSIEAGDEVWAFIPEPRGWSSHEDADDDDEREELGEDGEGGNVVAVRRDPDLLPGCRWVGWWRVADLEKAASSKGAEFVAPALVHNTFEKEVESWRLLLADKEAEISRQKQSLQSLQKEFQAYKLKAQAALKGGAGGGAEVLELREEVQRLSQAVEAAEAREKEAVDKSSEVEFQLVSAERRAEERRRLMEDLEAALAAVQEDTERRIRSTEAELKFSFESLMRDKEAEWESKNDESREKLLKDLRTATDRLQTTQEQLEEVRASAESVRDEDAVKDFRHRTDSTNRVPVSHHAAATSHSSHATGEGRAAAGFHSSLDHHDDGGVTPSSFKPPSEPCDVPPPLPVGAARIHGGPAPPAYSPEVAQPEGGRRGKGRPRVPPVPNSLLHDISPPSAASTPCGRGGGPAASLSFAGSECDQHRSASQAGAGDVGGGAEWEEDEMNGPGGELDAQLSLGLARGGTGLVLADVNEAMYSEAQRLRQEIRRLESRCRDEARDKELLSQQVSKLKEEIRKSDATWELQGLQGNKVSIEYLRSIVKKFVETGPHGSPEHEALVPVLLTLVKIEKDEAATVQAARAKLKDGKSLLGGFFGR</sequence>
<organism evidence="4">
    <name type="scientific">Chromera velia CCMP2878</name>
    <dbReference type="NCBI Taxonomy" id="1169474"/>
    <lineage>
        <taxon>Eukaryota</taxon>
        <taxon>Sar</taxon>
        <taxon>Alveolata</taxon>
        <taxon>Colpodellida</taxon>
        <taxon>Chromeraceae</taxon>
        <taxon>Chromera</taxon>
    </lineage>
</organism>
<feature type="region of interest" description="Disordered" evidence="2">
    <location>
        <begin position="1366"/>
        <end position="1392"/>
    </location>
</feature>
<feature type="compositionally biased region" description="Basic and acidic residues" evidence="2">
    <location>
        <begin position="73"/>
        <end position="92"/>
    </location>
</feature>
<feature type="compositionally biased region" description="Basic and acidic residues" evidence="2">
    <location>
        <begin position="1609"/>
        <end position="1633"/>
    </location>
</feature>
<feature type="region of interest" description="Disordered" evidence="2">
    <location>
        <begin position="149"/>
        <end position="174"/>
    </location>
</feature>
<feature type="region of interest" description="Disordered" evidence="2">
    <location>
        <begin position="918"/>
        <end position="1001"/>
    </location>
</feature>
<dbReference type="Gene3D" id="1.10.287.1490">
    <property type="match status" value="1"/>
</dbReference>
<feature type="domain" description="GRIP" evidence="3">
    <location>
        <begin position="1872"/>
        <end position="1924"/>
    </location>
</feature>
<feature type="region of interest" description="Disordered" evidence="2">
    <location>
        <begin position="260"/>
        <end position="437"/>
    </location>
</feature>
<feature type="compositionally biased region" description="Low complexity" evidence="2">
    <location>
        <begin position="1640"/>
        <end position="1653"/>
    </location>
</feature>
<feature type="compositionally biased region" description="Basic and acidic residues" evidence="2">
    <location>
        <begin position="918"/>
        <end position="940"/>
    </location>
</feature>
<feature type="compositionally biased region" description="Polar residues" evidence="2">
    <location>
        <begin position="103"/>
        <end position="114"/>
    </location>
</feature>
<dbReference type="PANTHER" id="PTHR23159:SF31">
    <property type="entry name" value="CENTROSOME-ASSOCIATED PROTEIN CEP250 ISOFORM X1"/>
    <property type="match status" value="1"/>
</dbReference>
<accession>A0A0G4F3Z4</accession>
<feature type="region of interest" description="Disordered" evidence="2">
    <location>
        <begin position="71"/>
        <end position="132"/>
    </location>
</feature>
<feature type="coiled-coil region" evidence="1">
    <location>
        <begin position="1818"/>
        <end position="1866"/>
    </location>
</feature>
<dbReference type="SUPFAM" id="SSF57997">
    <property type="entry name" value="Tropomyosin"/>
    <property type="match status" value="1"/>
</dbReference>
<feature type="compositionally biased region" description="Acidic residues" evidence="2">
    <location>
        <begin position="1373"/>
        <end position="1388"/>
    </location>
</feature>
<feature type="region of interest" description="Disordered" evidence="2">
    <location>
        <begin position="473"/>
        <end position="524"/>
    </location>
</feature>
<feature type="compositionally biased region" description="Basic and acidic residues" evidence="2">
    <location>
        <begin position="115"/>
        <end position="132"/>
    </location>
</feature>
<name>A0A0G4F3Z4_9ALVE</name>
<dbReference type="VEuPathDB" id="CryptoDB:Cvel_14967"/>
<feature type="compositionally biased region" description="Basic and acidic residues" evidence="2">
    <location>
        <begin position="795"/>
        <end position="805"/>
    </location>
</feature>
<gene>
    <name evidence="4" type="ORF">Cvel_14967</name>
</gene>
<feature type="compositionally biased region" description="Basic and acidic residues" evidence="2">
    <location>
        <begin position="668"/>
        <end position="702"/>
    </location>
</feature>
<feature type="region of interest" description="Disordered" evidence="2">
    <location>
        <begin position="1150"/>
        <end position="1187"/>
    </location>
</feature>